<evidence type="ECO:0000256" key="1">
    <source>
        <dbReference type="ARBA" id="ARBA00004651"/>
    </source>
</evidence>
<dbReference type="PANTHER" id="PTHR34979:SF1">
    <property type="entry name" value="INNER MEMBRANE PROTEIN YGAZ"/>
    <property type="match status" value="1"/>
</dbReference>
<evidence type="ECO:0000256" key="7">
    <source>
        <dbReference type="ARBA" id="ARBA00023136"/>
    </source>
</evidence>
<keyword evidence="5 8" id="KW-0812">Transmembrane</keyword>
<evidence type="ECO:0000313" key="9">
    <source>
        <dbReference type="EMBL" id="KAF1025894.1"/>
    </source>
</evidence>
<evidence type="ECO:0000256" key="5">
    <source>
        <dbReference type="ARBA" id="ARBA00022692"/>
    </source>
</evidence>
<feature type="transmembrane region" description="Helical" evidence="8">
    <location>
        <begin position="172"/>
        <end position="190"/>
    </location>
</feature>
<gene>
    <name evidence="9" type="primary">ygaZ_1</name>
    <name evidence="9" type="ORF">GAK29_01654</name>
</gene>
<feature type="transmembrane region" description="Helical" evidence="8">
    <location>
        <begin position="221"/>
        <end position="239"/>
    </location>
</feature>
<keyword evidence="7 8" id="KW-0472">Membrane</keyword>
<comment type="subcellular location">
    <subcellularLocation>
        <location evidence="1">Cell membrane</location>
        <topology evidence="1">Multi-pass membrane protein</topology>
    </subcellularLocation>
</comment>
<evidence type="ECO:0000256" key="3">
    <source>
        <dbReference type="ARBA" id="ARBA00022448"/>
    </source>
</evidence>
<evidence type="ECO:0000256" key="2">
    <source>
        <dbReference type="ARBA" id="ARBA00010735"/>
    </source>
</evidence>
<keyword evidence="4" id="KW-1003">Cell membrane</keyword>
<dbReference type="Pfam" id="PF03591">
    <property type="entry name" value="AzlC"/>
    <property type="match status" value="1"/>
</dbReference>
<keyword evidence="3" id="KW-0813">Transport</keyword>
<evidence type="ECO:0000256" key="4">
    <source>
        <dbReference type="ARBA" id="ARBA00022475"/>
    </source>
</evidence>
<evidence type="ECO:0000256" key="8">
    <source>
        <dbReference type="SAM" id="Phobius"/>
    </source>
</evidence>
<dbReference type="GO" id="GO:1903785">
    <property type="term" value="P:L-valine transmembrane transport"/>
    <property type="evidence" value="ECO:0007669"/>
    <property type="project" value="TreeGrafter"/>
</dbReference>
<evidence type="ECO:0000256" key="6">
    <source>
        <dbReference type="ARBA" id="ARBA00022989"/>
    </source>
</evidence>
<dbReference type="GO" id="GO:0005886">
    <property type="term" value="C:plasma membrane"/>
    <property type="evidence" value="ECO:0007669"/>
    <property type="project" value="UniProtKB-SubCell"/>
</dbReference>
<comment type="caution">
    <text evidence="9">The sequence shown here is derived from an EMBL/GenBank/DDBJ whole genome shotgun (WGS) entry which is preliminary data.</text>
</comment>
<feature type="transmembrane region" description="Helical" evidence="8">
    <location>
        <begin position="22"/>
        <end position="42"/>
    </location>
</feature>
<dbReference type="InterPro" id="IPR011606">
    <property type="entry name" value="Brnchd-chn_aa_trnsp_permease"/>
</dbReference>
<reference evidence="10" key="1">
    <citation type="journal article" date="2020" name="MBio">
        <title>Horizontal gene transfer to a defensive symbiont with a reduced genome amongst a multipartite beetle microbiome.</title>
        <authorList>
            <person name="Waterworth S.C."/>
            <person name="Florez L.V."/>
            <person name="Rees E.R."/>
            <person name="Hertweck C."/>
            <person name="Kaltenpoth M."/>
            <person name="Kwan J.C."/>
        </authorList>
    </citation>
    <scope>NUCLEOTIDE SEQUENCE [LARGE SCALE GENOMIC DNA]</scope>
</reference>
<evidence type="ECO:0000313" key="10">
    <source>
        <dbReference type="Proteomes" id="UP000490535"/>
    </source>
</evidence>
<feature type="transmembrane region" description="Helical" evidence="8">
    <location>
        <begin position="75"/>
        <end position="94"/>
    </location>
</feature>
<feature type="transmembrane region" description="Helical" evidence="8">
    <location>
        <begin position="48"/>
        <end position="68"/>
    </location>
</feature>
<dbReference type="EMBL" id="WNDP01000032">
    <property type="protein sequence ID" value="KAF1025894.1"/>
    <property type="molecule type" value="Genomic_DNA"/>
</dbReference>
<keyword evidence="6 8" id="KW-1133">Transmembrane helix</keyword>
<dbReference type="Proteomes" id="UP000490535">
    <property type="component" value="Unassembled WGS sequence"/>
</dbReference>
<dbReference type="PANTHER" id="PTHR34979">
    <property type="entry name" value="INNER MEMBRANE PROTEIN YGAZ"/>
    <property type="match status" value="1"/>
</dbReference>
<feature type="transmembrane region" description="Helical" evidence="8">
    <location>
        <begin position="140"/>
        <end position="166"/>
    </location>
</feature>
<protein>
    <submittedName>
        <fullName evidence="9">Inner membrane protein YgaZ</fullName>
    </submittedName>
</protein>
<proteinExistence type="inferred from homology"/>
<accession>A0A833PF09</accession>
<sequence length="248" mass="27203">MSHQFEPCSADIQSQSDLNKKAFLRGVVDILPLSIAVLPWGILAGSMAINAGLTFAQAFSMSAVVFAGAAQLVSLGLVMAGASVWTIFITVFFLTSQHLIYALNFRKDVTQFSFRQRLVIGFLLTDELFAVGIRENKQRTFAYLFGAGLCFYLAWCLFSLFGILLAQSIPNLESLHLDFSIVAVFILIIVPMIKNKATLIGVIFTLIFACIFKYLQFEGGIVLSGIFGMLSAMCAAKLIKLRCLGVQQ</sequence>
<organism evidence="9 10">
    <name type="scientific">Acinetobacter bereziniae</name>
    <name type="common">Acinetobacter genomosp. 10</name>
    <dbReference type="NCBI Taxonomy" id="106648"/>
    <lineage>
        <taxon>Bacteria</taxon>
        <taxon>Pseudomonadati</taxon>
        <taxon>Pseudomonadota</taxon>
        <taxon>Gammaproteobacteria</taxon>
        <taxon>Moraxellales</taxon>
        <taxon>Moraxellaceae</taxon>
        <taxon>Acinetobacter</taxon>
    </lineage>
</organism>
<name>A0A833PF09_ACIBZ</name>
<feature type="transmembrane region" description="Helical" evidence="8">
    <location>
        <begin position="197"/>
        <end position="215"/>
    </location>
</feature>
<comment type="similarity">
    <text evidence="2">Belongs to the AzlC family.</text>
</comment>
<dbReference type="AlphaFoldDB" id="A0A833PF09"/>